<name>A0A6M8BBB6_9CYAN</name>
<dbReference type="EMBL" id="CP053661">
    <property type="protein sequence ID" value="QKD84274.1"/>
    <property type="molecule type" value="Genomic_DNA"/>
</dbReference>
<sequence length="66" mass="7253">MSHTSRRVASGILYHPGEGLLLHPPSDRLIFQPSHMVFDEATPANKGEALAQAALSLDAQRLDRNF</sequence>
<gene>
    <name evidence="1" type="ORF">HPC62_20715</name>
</gene>
<keyword evidence="2" id="KW-1185">Reference proteome</keyword>
<dbReference type="Proteomes" id="UP000505210">
    <property type="component" value="Chromosome"/>
</dbReference>
<accession>A0A6M8BBB6</accession>
<evidence type="ECO:0000313" key="1">
    <source>
        <dbReference type="EMBL" id="QKD84274.1"/>
    </source>
</evidence>
<dbReference type="RefSeq" id="WP_172358319.1">
    <property type="nucleotide sequence ID" value="NZ_CP053661.1"/>
</dbReference>
<proteinExistence type="predicted"/>
<reference evidence="1 2" key="1">
    <citation type="submission" date="2020-05" db="EMBL/GenBank/DDBJ databases">
        <title>Complete genome sequence of of a novel Thermoleptolyngbya strain isolated from hot springs of Ganzi, Sichuan China.</title>
        <authorList>
            <person name="Tang J."/>
            <person name="Daroch M."/>
            <person name="Li L."/>
            <person name="Waleron K."/>
            <person name="Waleron M."/>
            <person name="Waleron M."/>
        </authorList>
    </citation>
    <scope>NUCLEOTIDE SEQUENCE [LARGE SCALE GENOMIC DNA]</scope>
    <source>
        <strain evidence="1 2">PKUAC-SCTA183</strain>
    </source>
</reference>
<dbReference type="KEGG" id="theu:HPC62_20715"/>
<dbReference type="AlphaFoldDB" id="A0A6M8BBB6"/>
<protein>
    <submittedName>
        <fullName evidence="1">Uncharacterized protein</fullName>
    </submittedName>
</protein>
<organism evidence="1 2">
    <name type="scientific">Thermoleptolyngbya sichuanensis A183</name>
    <dbReference type="NCBI Taxonomy" id="2737172"/>
    <lineage>
        <taxon>Bacteria</taxon>
        <taxon>Bacillati</taxon>
        <taxon>Cyanobacteriota</taxon>
        <taxon>Cyanophyceae</taxon>
        <taxon>Oculatellales</taxon>
        <taxon>Oculatellaceae</taxon>
        <taxon>Thermoleptolyngbya</taxon>
        <taxon>Thermoleptolyngbya sichuanensis</taxon>
    </lineage>
</organism>
<evidence type="ECO:0000313" key="2">
    <source>
        <dbReference type="Proteomes" id="UP000505210"/>
    </source>
</evidence>